<dbReference type="EMBL" id="QFQD01000063">
    <property type="protein sequence ID" value="PZQ80491.1"/>
    <property type="molecule type" value="Genomic_DNA"/>
</dbReference>
<dbReference type="InterPro" id="IPR046879">
    <property type="entry name" value="KANL3/Tex30_Abhydrolase"/>
</dbReference>
<dbReference type="Proteomes" id="UP000248887">
    <property type="component" value="Unassembled WGS sequence"/>
</dbReference>
<organism evidence="2 3">
    <name type="scientific">Ancylobacter novellus</name>
    <name type="common">Thiobacillus novellus</name>
    <dbReference type="NCBI Taxonomy" id="921"/>
    <lineage>
        <taxon>Bacteria</taxon>
        <taxon>Pseudomonadati</taxon>
        <taxon>Pseudomonadota</taxon>
        <taxon>Alphaproteobacteria</taxon>
        <taxon>Hyphomicrobiales</taxon>
        <taxon>Xanthobacteraceae</taxon>
        <taxon>Ancylobacter</taxon>
    </lineage>
</organism>
<accession>A0A2W5QP89</accession>
<dbReference type="PANTHER" id="PTHR13136">
    <property type="entry name" value="TESTIS DEVELOPMENT PROTEIN PRTD"/>
    <property type="match status" value="1"/>
</dbReference>
<dbReference type="Gene3D" id="3.40.50.1820">
    <property type="entry name" value="alpha/beta hydrolase"/>
    <property type="match status" value="1"/>
</dbReference>
<feature type="domain" description="KANL3/Tex30 alpha/beta hydrolase-like" evidence="1">
    <location>
        <begin position="51"/>
        <end position="159"/>
    </location>
</feature>
<evidence type="ECO:0000313" key="2">
    <source>
        <dbReference type="EMBL" id="PZQ80491.1"/>
    </source>
</evidence>
<name>A0A2W5QP89_ANCNO</name>
<sequence>MIVFQLGDSFPRDQFIEDEIGRRTSLACLSYREILDRYQSGLRMRRIATRLATLRRVLADLKGRPVILVGRSSGARVITRLAAEGSAQIRGVVCVSYPFRRPGARLDPDRIDHLRQLATPTVIYQGAQDEYGDVKAAAAYGLSARITLVAIPGEHEFRRELFPWDDLMTRLEAMAAAAPPALCNGAARGRLRKGPPLLLDPPGWVDLRDRAKAAARRLAATLRRRPA</sequence>
<comment type="caution">
    <text evidence="2">The sequence shown here is derived from an EMBL/GenBank/DDBJ whole genome shotgun (WGS) entry which is preliminary data.</text>
</comment>
<dbReference type="AlphaFoldDB" id="A0A2W5QP89"/>
<reference evidence="2 3" key="1">
    <citation type="submission" date="2017-08" db="EMBL/GenBank/DDBJ databases">
        <title>Infants hospitalized years apart are colonized by the same room-sourced microbial strains.</title>
        <authorList>
            <person name="Brooks B."/>
            <person name="Olm M.R."/>
            <person name="Firek B.A."/>
            <person name="Baker R."/>
            <person name="Thomas B.C."/>
            <person name="Morowitz M.J."/>
            <person name="Banfield J.F."/>
        </authorList>
    </citation>
    <scope>NUCLEOTIDE SEQUENCE [LARGE SCALE GENOMIC DNA]</scope>
    <source>
        <strain evidence="2">S2_005_001_R2_27</strain>
    </source>
</reference>
<gene>
    <name evidence="2" type="ORF">DI549_16845</name>
</gene>
<protein>
    <recommendedName>
        <fullName evidence="1">KANL3/Tex30 alpha/beta hydrolase-like domain-containing protein</fullName>
    </recommendedName>
</protein>
<proteinExistence type="predicted"/>
<dbReference type="Pfam" id="PF20408">
    <property type="entry name" value="Abhydrolase_11"/>
    <property type="match status" value="1"/>
</dbReference>
<dbReference type="SUPFAM" id="SSF53474">
    <property type="entry name" value="alpha/beta-Hydrolases"/>
    <property type="match status" value="1"/>
</dbReference>
<evidence type="ECO:0000313" key="3">
    <source>
        <dbReference type="Proteomes" id="UP000248887"/>
    </source>
</evidence>
<dbReference type="InterPro" id="IPR029058">
    <property type="entry name" value="AB_hydrolase_fold"/>
</dbReference>
<evidence type="ECO:0000259" key="1">
    <source>
        <dbReference type="Pfam" id="PF20408"/>
    </source>
</evidence>
<dbReference type="InterPro" id="IPR026555">
    <property type="entry name" value="NSL3/Tex30"/>
</dbReference>
<dbReference type="PANTHER" id="PTHR13136:SF11">
    <property type="entry name" value="TESTIS-EXPRESSED PROTEIN 30"/>
    <property type="match status" value="1"/>
</dbReference>